<reference evidence="4 5" key="1">
    <citation type="journal article" date="2015" name="Genome Biol. Evol.">
        <title>The genome of winter moth (Operophtera brumata) provides a genomic perspective on sexual dimorphism and phenology.</title>
        <authorList>
            <person name="Derks M.F."/>
            <person name="Smit S."/>
            <person name="Salis L."/>
            <person name="Schijlen E."/>
            <person name="Bossers A."/>
            <person name="Mateman C."/>
            <person name="Pijl A.S."/>
            <person name="de Ridder D."/>
            <person name="Groenen M.A."/>
            <person name="Visser M.E."/>
            <person name="Megens H.J."/>
        </authorList>
    </citation>
    <scope>NUCLEOTIDE SEQUENCE [LARGE SCALE GENOMIC DNA]</scope>
    <source>
        <strain evidence="4">WM2013NL</strain>
        <tissue evidence="4">Head and thorax</tissue>
    </source>
</reference>
<sequence>MTSFVDDTQSFHFSSRLIVYPLLLLTSGLWALHRWQQKSKLYKMGEKIPGPSTVPFFGNALLVFQKKPHEIVNLALGYAEKFGSVVRVWLGTKLVIFLTEPDDVEVILNSNVHIDKSTEYKFFKPRNVVQKMKPEIGKTFDCHDYMSGVTVDILL</sequence>
<gene>
    <name evidence="4" type="ORF">OBRU01_14097</name>
</gene>
<keyword evidence="2" id="KW-0503">Monooxygenase</keyword>
<dbReference type="Proteomes" id="UP000037510">
    <property type="component" value="Unassembled WGS sequence"/>
</dbReference>
<dbReference type="EMBL" id="JTDY01002470">
    <property type="protein sequence ID" value="KOB71351.1"/>
    <property type="molecule type" value="Genomic_DNA"/>
</dbReference>
<evidence type="ECO:0000256" key="3">
    <source>
        <dbReference type="SAM" id="Phobius"/>
    </source>
</evidence>
<evidence type="ECO:0000313" key="4">
    <source>
        <dbReference type="EMBL" id="KOB71351.1"/>
    </source>
</evidence>
<organism evidence="4 5">
    <name type="scientific">Operophtera brumata</name>
    <name type="common">Winter moth</name>
    <name type="synonym">Phalaena brumata</name>
    <dbReference type="NCBI Taxonomy" id="104452"/>
    <lineage>
        <taxon>Eukaryota</taxon>
        <taxon>Metazoa</taxon>
        <taxon>Ecdysozoa</taxon>
        <taxon>Arthropoda</taxon>
        <taxon>Hexapoda</taxon>
        <taxon>Insecta</taxon>
        <taxon>Pterygota</taxon>
        <taxon>Neoptera</taxon>
        <taxon>Endopterygota</taxon>
        <taxon>Lepidoptera</taxon>
        <taxon>Glossata</taxon>
        <taxon>Ditrysia</taxon>
        <taxon>Geometroidea</taxon>
        <taxon>Geometridae</taxon>
        <taxon>Larentiinae</taxon>
        <taxon>Operophtera</taxon>
    </lineage>
</organism>
<keyword evidence="2" id="KW-0560">Oxidoreductase</keyword>
<proteinExistence type="inferred from homology"/>
<dbReference type="GO" id="GO:0016705">
    <property type="term" value="F:oxidoreductase activity, acting on paired donors, with incorporation or reduction of molecular oxygen"/>
    <property type="evidence" value="ECO:0007669"/>
    <property type="project" value="InterPro"/>
</dbReference>
<evidence type="ECO:0000256" key="1">
    <source>
        <dbReference type="ARBA" id="ARBA00010617"/>
    </source>
</evidence>
<dbReference type="AlphaFoldDB" id="A0A0L7L7T3"/>
<evidence type="ECO:0000313" key="5">
    <source>
        <dbReference type="Proteomes" id="UP000037510"/>
    </source>
</evidence>
<accession>A0A0L7L7T3</accession>
<keyword evidence="3" id="KW-0812">Transmembrane</keyword>
<dbReference type="STRING" id="104452.A0A0L7L7T3"/>
<dbReference type="InterPro" id="IPR036396">
    <property type="entry name" value="Cyt_P450_sf"/>
</dbReference>
<dbReference type="Pfam" id="PF00067">
    <property type="entry name" value="p450"/>
    <property type="match status" value="1"/>
</dbReference>
<protein>
    <submittedName>
        <fullName evidence="4">Cytochrome P450 4G49</fullName>
    </submittedName>
</protein>
<dbReference type="SUPFAM" id="SSF48264">
    <property type="entry name" value="Cytochrome P450"/>
    <property type="match status" value="1"/>
</dbReference>
<dbReference type="Gene3D" id="1.10.630.10">
    <property type="entry name" value="Cytochrome P450"/>
    <property type="match status" value="1"/>
</dbReference>
<dbReference type="InterPro" id="IPR001128">
    <property type="entry name" value="Cyt_P450"/>
</dbReference>
<feature type="non-terminal residue" evidence="4">
    <location>
        <position position="155"/>
    </location>
</feature>
<name>A0A0L7L7T3_OPEBR</name>
<dbReference type="GO" id="GO:0020037">
    <property type="term" value="F:heme binding"/>
    <property type="evidence" value="ECO:0007669"/>
    <property type="project" value="InterPro"/>
</dbReference>
<keyword evidence="3" id="KW-1133">Transmembrane helix</keyword>
<dbReference type="GO" id="GO:0005506">
    <property type="term" value="F:iron ion binding"/>
    <property type="evidence" value="ECO:0007669"/>
    <property type="project" value="InterPro"/>
</dbReference>
<evidence type="ECO:0000256" key="2">
    <source>
        <dbReference type="ARBA" id="ARBA00023033"/>
    </source>
</evidence>
<keyword evidence="5" id="KW-1185">Reference proteome</keyword>
<comment type="caution">
    <text evidence="4">The sequence shown here is derived from an EMBL/GenBank/DDBJ whole genome shotgun (WGS) entry which is preliminary data.</text>
</comment>
<feature type="transmembrane region" description="Helical" evidence="3">
    <location>
        <begin position="17"/>
        <end position="35"/>
    </location>
</feature>
<dbReference type="GO" id="GO:0004497">
    <property type="term" value="F:monooxygenase activity"/>
    <property type="evidence" value="ECO:0007669"/>
    <property type="project" value="UniProtKB-KW"/>
</dbReference>
<keyword evidence="3" id="KW-0472">Membrane</keyword>
<comment type="similarity">
    <text evidence="1">Belongs to the cytochrome P450 family.</text>
</comment>